<dbReference type="CTD" id="8576799"/>
<dbReference type="InterPro" id="IPR023476">
    <property type="entry name" value="Pep_tRNA_hydro_II_dom_sf"/>
</dbReference>
<dbReference type="Pfam" id="PF01451">
    <property type="entry name" value="LMWPc"/>
    <property type="match status" value="1"/>
</dbReference>
<evidence type="ECO:0000256" key="4">
    <source>
        <dbReference type="ARBA" id="ARBA00022801"/>
    </source>
</evidence>
<dbReference type="EMBL" id="HE601467">
    <property type="protein sequence ID" value="CAP32647.2"/>
    <property type="molecule type" value="Genomic_DNA"/>
</dbReference>
<dbReference type="OMA" id="YSRGMQM"/>
<feature type="active site" evidence="7">
    <location>
        <position position="19"/>
    </location>
</feature>
<keyword evidence="5" id="KW-0904">Protein phosphatase</keyword>
<dbReference type="SUPFAM" id="SSF52788">
    <property type="entry name" value="Phosphotyrosine protein phosphatases I"/>
    <property type="match status" value="1"/>
</dbReference>
<dbReference type="PRINTS" id="PR00719">
    <property type="entry name" value="LMWPTPASE"/>
</dbReference>
<dbReference type="InterPro" id="IPR050438">
    <property type="entry name" value="LMW_PTPase"/>
</dbReference>
<evidence type="ECO:0000256" key="7">
    <source>
        <dbReference type="PIRSR" id="PIRSR617867-1"/>
    </source>
</evidence>
<reference evidence="9 10" key="2">
    <citation type="journal article" date="2011" name="PLoS Genet.">
        <title>Caenorhabditis briggsae recombinant inbred line genotypes reveal inter-strain incompatibility and the evolution of recombination.</title>
        <authorList>
            <person name="Ross J.A."/>
            <person name="Koboldt D.C."/>
            <person name="Staisch J.E."/>
            <person name="Chamberlin H.M."/>
            <person name="Gupta B.P."/>
            <person name="Miller R.D."/>
            <person name="Baird S.E."/>
            <person name="Haag E.S."/>
        </authorList>
    </citation>
    <scope>NUCLEOTIDE SEQUENCE [LARGE SCALE GENOMIC DNA]</scope>
    <source>
        <strain evidence="9 10">AF16</strain>
    </source>
</reference>
<comment type="subcellular location">
    <subcellularLocation>
        <location evidence="1">Cytoplasm</location>
    </subcellularLocation>
</comment>
<proteinExistence type="inferred from homology"/>
<reference evidence="9 10" key="1">
    <citation type="journal article" date="2003" name="PLoS Biol.">
        <title>The genome sequence of Caenorhabditis briggsae: a platform for comparative genomics.</title>
        <authorList>
            <person name="Stein L.D."/>
            <person name="Bao Z."/>
            <person name="Blasiar D."/>
            <person name="Blumenthal T."/>
            <person name="Brent M.R."/>
            <person name="Chen N."/>
            <person name="Chinwalla A."/>
            <person name="Clarke L."/>
            <person name="Clee C."/>
            <person name="Coghlan A."/>
            <person name="Coulson A."/>
            <person name="D'Eustachio P."/>
            <person name="Fitch D.H."/>
            <person name="Fulton L.A."/>
            <person name="Fulton R.E."/>
            <person name="Griffiths-Jones S."/>
            <person name="Harris T.W."/>
            <person name="Hillier L.W."/>
            <person name="Kamath R."/>
            <person name="Kuwabara P.E."/>
            <person name="Mardis E.R."/>
            <person name="Marra M.A."/>
            <person name="Miner T.L."/>
            <person name="Minx P."/>
            <person name="Mullikin J.C."/>
            <person name="Plumb R.W."/>
            <person name="Rogers J."/>
            <person name="Schein J.E."/>
            <person name="Sohrmann M."/>
            <person name="Spieth J."/>
            <person name="Stajich J.E."/>
            <person name="Wei C."/>
            <person name="Willey D."/>
            <person name="Wilson R.K."/>
            <person name="Durbin R."/>
            <person name="Waterston R.H."/>
        </authorList>
    </citation>
    <scope>NUCLEOTIDE SEQUENCE [LARGE SCALE GENOMIC DNA]</scope>
    <source>
        <strain evidence="9 10">AF16</strain>
    </source>
</reference>
<evidence type="ECO:0000256" key="6">
    <source>
        <dbReference type="ARBA" id="ARBA00048707"/>
    </source>
</evidence>
<dbReference type="STRING" id="6238.A8XJ20"/>
<dbReference type="CDD" id="cd16343">
    <property type="entry name" value="LMWPTP"/>
    <property type="match status" value="1"/>
</dbReference>
<dbReference type="PANTHER" id="PTHR11717:SF7">
    <property type="entry name" value="LOW MOLECULAR WEIGHT PHOSPHOTYROSINE PROTEIN PHOSPHATASE"/>
    <property type="match status" value="1"/>
</dbReference>
<keyword evidence="4" id="KW-0378">Hydrolase</keyword>
<comment type="catalytic activity">
    <reaction evidence="6">
        <text>an N-acyl-L-alpha-aminoacyl-tRNA + H2O = an N-acyl-L-amino acid + a tRNA + H(+)</text>
        <dbReference type="Rhea" id="RHEA:54448"/>
        <dbReference type="Rhea" id="RHEA-COMP:10123"/>
        <dbReference type="Rhea" id="RHEA-COMP:13883"/>
        <dbReference type="ChEBI" id="CHEBI:15377"/>
        <dbReference type="ChEBI" id="CHEBI:15378"/>
        <dbReference type="ChEBI" id="CHEBI:59874"/>
        <dbReference type="ChEBI" id="CHEBI:78442"/>
        <dbReference type="ChEBI" id="CHEBI:138191"/>
        <dbReference type="EC" id="3.1.1.29"/>
    </reaction>
</comment>
<dbReference type="Gene3D" id="3.40.1490.10">
    <property type="entry name" value="Bit1"/>
    <property type="match status" value="1"/>
</dbReference>
<dbReference type="Gene3D" id="3.40.50.2300">
    <property type="match status" value="1"/>
</dbReference>
<sequence>MAGEGKKSVLMVCLGNICRSPIAEAVFIDCLRKRGKEAEWHVDSSAIIGYHTGKGPDSRAMGALKKYGIKDYQHRARVTTLDDVRHFDYIFGMDDSNMSDLEDIASQVPQPERRAQLLMLGKQDPRGKPEVPDPYYESGSAQFDEVLKQSPKMAQNATSYVMYVILRRDLQTKLQWPLGAVCTQAAHAASAAMWIFRNDPNTEAYTSDLDRMHKVTLGVDSEEEIKKVAEKLSARKVDHKVWIEDDMPVCIALKPYPKEEVKNALKGLKLF</sequence>
<evidence type="ECO:0000256" key="5">
    <source>
        <dbReference type="ARBA" id="ARBA00022912"/>
    </source>
</evidence>
<dbReference type="eggNOG" id="KOG3305">
    <property type="taxonomic scope" value="Eukaryota"/>
</dbReference>
<dbReference type="KEGG" id="cbr:CBG_13912"/>
<dbReference type="GO" id="GO:0004045">
    <property type="term" value="F:peptidyl-tRNA hydrolase activity"/>
    <property type="evidence" value="ECO:0007669"/>
    <property type="project" value="UniProtKB-EC"/>
</dbReference>
<dbReference type="GO" id="GO:0004725">
    <property type="term" value="F:protein tyrosine phosphatase activity"/>
    <property type="evidence" value="ECO:0000318"/>
    <property type="project" value="GO_Central"/>
</dbReference>
<dbReference type="AlphaFoldDB" id="A8XJ20"/>
<dbReference type="SMART" id="SM00226">
    <property type="entry name" value="LMWPc"/>
    <property type="match status" value="1"/>
</dbReference>
<evidence type="ECO:0000256" key="2">
    <source>
        <dbReference type="ARBA" id="ARBA00011063"/>
    </source>
</evidence>
<feature type="active site" description="Proton donor" evidence="7">
    <location>
        <position position="133"/>
    </location>
</feature>
<protein>
    <submittedName>
        <fullName evidence="9">Protein CBG13912</fullName>
    </submittedName>
</protein>
<dbReference type="HOGENOM" id="CLU_092576_0_0_1"/>
<dbReference type="CDD" id="cd02429">
    <property type="entry name" value="PTH2_like"/>
    <property type="match status" value="1"/>
</dbReference>
<accession>A8XJ20</accession>
<dbReference type="Pfam" id="PF01981">
    <property type="entry name" value="PTH2"/>
    <property type="match status" value="1"/>
</dbReference>
<evidence type="ECO:0000259" key="8">
    <source>
        <dbReference type="SMART" id="SM00226"/>
    </source>
</evidence>
<dbReference type="InterPro" id="IPR036196">
    <property type="entry name" value="Ptyr_pPase_sf"/>
</dbReference>
<keyword evidence="3" id="KW-0963">Cytoplasm</keyword>
<dbReference type="InterPro" id="IPR002833">
    <property type="entry name" value="PTH2"/>
</dbReference>
<evidence type="ECO:0000313" key="10">
    <source>
        <dbReference type="Proteomes" id="UP000008549"/>
    </source>
</evidence>
<evidence type="ECO:0000256" key="1">
    <source>
        <dbReference type="ARBA" id="ARBA00004496"/>
    </source>
</evidence>
<dbReference type="SUPFAM" id="SSF102462">
    <property type="entry name" value="Peptidyl-tRNA hydrolase II"/>
    <property type="match status" value="1"/>
</dbReference>
<dbReference type="InterPro" id="IPR023485">
    <property type="entry name" value="Ptyr_pPase"/>
</dbReference>
<feature type="active site" description="Nucleophile" evidence="7">
    <location>
        <position position="13"/>
    </location>
</feature>
<dbReference type="GeneID" id="8576799"/>
<dbReference type="Proteomes" id="UP000008549">
    <property type="component" value="Unassembled WGS sequence"/>
</dbReference>
<dbReference type="FunCoup" id="A8XJ20">
    <property type="interactions" value="1679"/>
</dbReference>
<dbReference type="WormBase" id="CBG13912">
    <property type="protein sequence ID" value="CBP42928"/>
    <property type="gene ID" value="WBGene00034592"/>
</dbReference>
<dbReference type="GO" id="GO:0005737">
    <property type="term" value="C:cytoplasm"/>
    <property type="evidence" value="ECO:0007669"/>
    <property type="project" value="UniProtKB-SubCell"/>
</dbReference>
<dbReference type="InParanoid" id="A8XJ20"/>
<feature type="domain" description="Phosphotyrosine protein phosphatase I" evidence="8">
    <location>
        <begin position="7"/>
        <end position="159"/>
    </location>
</feature>
<comment type="similarity">
    <text evidence="2">Belongs to the low molecular weight phosphotyrosine protein phosphatase family.</text>
</comment>
<evidence type="ECO:0000256" key="3">
    <source>
        <dbReference type="ARBA" id="ARBA00022490"/>
    </source>
</evidence>
<dbReference type="InterPro" id="IPR017867">
    <property type="entry name" value="Tyr_phospatase_low_mol_wt"/>
</dbReference>
<evidence type="ECO:0000313" key="11">
    <source>
        <dbReference type="WormBase" id="CBG13912"/>
    </source>
</evidence>
<organism evidence="9 10">
    <name type="scientific">Caenorhabditis briggsae</name>
    <dbReference type="NCBI Taxonomy" id="6238"/>
    <lineage>
        <taxon>Eukaryota</taxon>
        <taxon>Metazoa</taxon>
        <taxon>Ecdysozoa</taxon>
        <taxon>Nematoda</taxon>
        <taxon>Chromadorea</taxon>
        <taxon>Rhabditida</taxon>
        <taxon>Rhabditina</taxon>
        <taxon>Rhabditomorpha</taxon>
        <taxon>Rhabditoidea</taxon>
        <taxon>Rhabditidae</taxon>
        <taxon>Peloderinae</taxon>
        <taxon>Caenorhabditis</taxon>
    </lineage>
</organism>
<keyword evidence="10" id="KW-1185">Reference proteome</keyword>
<evidence type="ECO:0000313" key="9">
    <source>
        <dbReference type="EMBL" id="CAP32647.2"/>
    </source>
</evidence>
<gene>
    <name evidence="9 11" type="ORF">CBG13912</name>
    <name evidence="9" type="ORF">CBG_13912</name>
</gene>
<dbReference type="FunFam" id="3.40.50.2300:FF:000105">
    <property type="entry name" value="Low molecular weight phosphotyrosine protein"/>
    <property type="match status" value="1"/>
</dbReference>
<dbReference type="eggNOG" id="KOG3217">
    <property type="taxonomic scope" value="Eukaryota"/>
</dbReference>
<dbReference type="RefSeq" id="XP_002634807.2">
    <property type="nucleotide sequence ID" value="XM_002634761.2"/>
</dbReference>
<name>A8XJ20_CAEBR</name>
<dbReference type="PANTHER" id="PTHR11717">
    <property type="entry name" value="LOW MOLECULAR WEIGHT PROTEIN TYROSINE PHOSPHATASE"/>
    <property type="match status" value="1"/>
</dbReference>